<keyword evidence="1" id="KW-0812">Transmembrane</keyword>
<dbReference type="RefSeq" id="WP_126628918.1">
    <property type="nucleotide sequence ID" value="NZ_BIFT01000001.1"/>
</dbReference>
<feature type="transmembrane region" description="Helical" evidence="1">
    <location>
        <begin position="20"/>
        <end position="38"/>
    </location>
</feature>
<dbReference type="OrthoDB" id="123418at2"/>
<dbReference type="AlphaFoldDB" id="A0A402BBT5"/>
<accession>A0A402BBT5</accession>
<sequence length="210" mass="22797">MAQTTAAIPRSAIRGISSGMIFMAIFSTLWAAIGIGGLQGWGGIWPWVLVVLIALGLLAGAFSLIRSARSLPEQTTEANEQRGKRMNMWFMIIFAAEGILIFMASIICNAVLHRFDLFFPIMAIIVGLHFFPLAPLFHMKSYYLVGAILCVLGLLALFVLPAHAQLGTYQINLQWVVLGFGAALVLWGVGFIGLLLLGRRVLAPINAAVQ</sequence>
<feature type="transmembrane region" description="Helical" evidence="1">
    <location>
        <begin position="175"/>
        <end position="197"/>
    </location>
</feature>
<feature type="transmembrane region" description="Helical" evidence="1">
    <location>
        <begin position="142"/>
        <end position="163"/>
    </location>
</feature>
<dbReference type="InterPro" id="IPR053824">
    <property type="entry name" value="DUF7010"/>
</dbReference>
<organism evidence="2 3">
    <name type="scientific">Dictyobacter alpinus</name>
    <dbReference type="NCBI Taxonomy" id="2014873"/>
    <lineage>
        <taxon>Bacteria</taxon>
        <taxon>Bacillati</taxon>
        <taxon>Chloroflexota</taxon>
        <taxon>Ktedonobacteria</taxon>
        <taxon>Ktedonobacterales</taxon>
        <taxon>Dictyobacteraceae</taxon>
        <taxon>Dictyobacter</taxon>
    </lineage>
</organism>
<dbReference type="EMBL" id="BIFT01000001">
    <property type="protein sequence ID" value="GCE28737.1"/>
    <property type="molecule type" value="Genomic_DNA"/>
</dbReference>
<name>A0A402BBT5_9CHLR</name>
<feature type="transmembrane region" description="Helical" evidence="1">
    <location>
        <begin position="118"/>
        <end position="137"/>
    </location>
</feature>
<evidence type="ECO:0000256" key="1">
    <source>
        <dbReference type="SAM" id="Phobius"/>
    </source>
</evidence>
<dbReference type="Proteomes" id="UP000287171">
    <property type="component" value="Unassembled WGS sequence"/>
</dbReference>
<feature type="transmembrane region" description="Helical" evidence="1">
    <location>
        <begin position="44"/>
        <end position="65"/>
    </location>
</feature>
<reference evidence="3" key="1">
    <citation type="submission" date="2018-12" db="EMBL/GenBank/DDBJ databases">
        <title>Tengunoibacter tsumagoiensis gen. nov., sp. nov., Dictyobacter kobayashii sp. nov., D. alpinus sp. nov., and D. joshuensis sp. nov. and description of Dictyobacteraceae fam. nov. within the order Ktedonobacterales isolated from Tengu-no-mugimeshi.</title>
        <authorList>
            <person name="Wang C.M."/>
            <person name="Zheng Y."/>
            <person name="Sakai Y."/>
            <person name="Toyoda A."/>
            <person name="Minakuchi Y."/>
            <person name="Abe K."/>
            <person name="Yokota A."/>
            <person name="Yabe S."/>
        </authorList>
    </citation>
    <scope>NUCLEOTIDE SEQUENCE [LARGE SCALE GENOMIC DNA]</scope>
    <source>
        <strain evidence="3">Uno16</strain>
    </source>
</reference>
<comment type="caution">
    <text evidence="2">The sequence shown here is derived from an EMBL/GenBank/DDBJ whole genome shotgun (WGS) entry which is preliminary data.</text>
</comment>
<dbReference type="Pfam" id="PF22765">
    <property type="entry name" value="DUF7010"/>
    <property type="match status" value="1"/>
</dbReference>
<evidence type="ECO:0000313" key="3">
    <source>
        <dbReference type="Proteomes" id="UP000287171"/>
    </source>
</evidence>
<keyword evidence="1" id="KW-0472">Membrane</keyword>
<feature type="transmembrane region" description="Helical" evidence="1">
    <location>
        <begin position="86"/>
        <end position="112"/>
    </location>
</feature>
<gene>
    <name evidence="2" type="ORF">KDA_42210</name>
</gene>
<protein>
    <submittedName>
        <fullName evidence="2">Uncharacterized protein</fullName>
    </submittedName>
</protein>
<proteinExistence type="predicted"/>
<evidence type="ECO:0000313" key="2">
    <source>
        <dbReference type="EMBL" id="GCE28737.1"/>
    </source>
</evidence>
<keyword evidence="3" id="KW-1185">Reference proteome</keyword>
<keyword evidence="1" id="KW-1133">Transmembrane helix</keyword>